<accession>A0A8T2RAC4</accession>
<dbReference type="GO" id="GO:0016301">
    <property type="term" value="F:kinase activity"/>
    <property type="evidence" value="ECO:0007669"/>
    <property type="project" value="UniProtKB-KW"/>
</dbReference>
<evidence type="ECO:0000256" key="1">
    <source>
        <dbReference type="ARBA" id="ARBA00010688"/>
    </source>
</evidence>
<organism evidence="5 6">
    <name type="scientific">Ceratopteris richardii</name>
    <name type="common">Triangle waterfern</name>
    <dbReference type="NCBI Taxonomy" id="49495"/>
    <lineage>
        <taxon>Eukaryota</taxon>
        <taxon>Viridiplantae</taxon>
        <taxon>Streptophyta</taxon>
        <taxon>Embryophyta</taxon>
        <taxon>Tracheophyta</taxon>
        <taxon>Polypodiopsida</taxon>
        <taxon>Polypodiidae</taxon>
        <taxon>Polypodiales</taxon>
        <taxon>Pteridineae</taxon>
        <taxon>Pteridaceae</taxon>
        <taxon>Parkerioideae</taxon>
        <taxon>Ceratopteris</taxon>
    </lineage>
</organism>
<evidence type="ECO:0000313" key="5">
    <source>
        <dbReference type="EMBL" id="KAH7292628.1"/>
    </source>
</evidence>
<dbReference type="EMBL" id="CM035434">
    <property type="protein sequence ID" value="KAH7292628.1"/>
    <property type="molecule type" value="Genomic_DNA"/>
</dbReference>
<feature type="domain" description="Carbohydrate kinase PfkB" evidence="4">
    <location>
        <begin position="73"/>
        <end position="338"/>
    </location>
</feature>
<proteinExistence type="inferred from homology"/>
<evidence type="ECO:0000256" key="2">
    <source>
        <dbReference type="ARBA" id="ARBA00022679"/>
    </source>
</evidence>
<name>A0A8T2RAC4_CERRI</name>
<evidence type="ECO:0000313" key="6">
    <source>
        <dbReference type="Proteomes" id="UP000825935"/>
    </source>
</evidence>
<gene>
    <name evidence="5" type="ORF">KP509_29G078400</name>
</gene>
<dbReference type="OrthoDB" id="415590at2759"/>
<protein>
    <recommendedName>
        <fullName evidence="4">Carbohydrate kinase PfkB domain-containing protein</fullName>
    </recommendedName>
</protein>
<dbReference type="SUPFAM" id="SSF53613">
    <property type="entry name" value="Ribokinase-like"/>
    <property type="match status" value="1"/>
</dbReference>
<evidence type="ECO:0000256" key="3">
    <source>
        <dbReference type="ARBA" id="ARBA00022777"/>
    </source>
</evidence>
<reference evidence="5" key="1">
    <citation type="submission" date="2021-08" db="EMBL/GenBank/DDBJ databases">
        <title>WGS assembly of Ceratopteris richardii.</title>
        <authorList>
            <person name="Marchant D.B."/>
            <person name="Chen G."/>
            <person name="Jenkins J."/>
            <person name="Shu S."/>
            <person name="Leebens-Mack J."/>
            <person name="Grimwood J."/>
            <person name="Schmutz J."/>
            <person name="Soltis P."/>
            <person name="Soltis D."/>
            <person name="Chen Z.-H."/>
        </authorList>
    </citation>
    <scope>NUCLEOTIDE SEQUENCE</scope>
    <source>
        <strain evidence="5">Whitten #5841</strain>
        <tissue evidence="5">Leaf</tissue>
    </source>
</reference>
<dbReference type="InterPro" id="IPR029056">
    <property type="entry name" value="Ribokinase-like"/>
</dbReference>
<dbReference type="Proteomes" id="UP000825935">
    <property type="component" value="Chromosome 29"/>
</dbReference>
<keyword evidence="6" id="KW-1185">Reference proteome</keyword>
<dbReference type="PANTHER" id="PTHR43320:SF1">
    <property type="entry name" value="OS01G0105900 PROTEIN"/>
    <property type="match status" value="1"/>
</dbReference>
<dbReference type="InterPro" id="IPR052700">
    <property type="entry name" value="Carb_kinase_PfkB-like"/>
</dbReference>
<keyword evidence="2" id="KW-0808">Transferase</keyword>
<dbReference type="PANTHER" id="PTHR43320">
    <property type="entry name" value="SUGAR KINASE"/>
    <property type="match status" value="1"/>
</dbReference>
<comment type="caution">
    <text evidence="5">The sequence shown here is derived from an EMBL/GenBank/DDBJ whole genome shotgun (WGS) entry which is preliminary data.</text>
</comment>
<dbReference type="CDD" id="cd01168">
    <property type="entry name" value="adenosine_kinase"/>
    <property type="match status" value="1"/>
</dbReference>
<dbReference type="InterPro" id="IPR011611">
    <property type="entry name" value="PfkB_dom"/>
</dbReference>
<evidence type="ECO:0000259" key="4">
    <source>
        <dbReference type="Pfam" id="PF00294"/>
    </source>
</evidence>
<comment type="similarity">
    <text evidence="1">Belongs to the carbohydrate kinase PfkB family.</text>
</comment>
<dbReference type="AlphaFoldDB" id="A0A8T2RAC4"/>
<dbReference type="OMA" id="ANVACWA"/>
<dbReference type="InterPro" id="IPR002173">
    <property type="entry name" value="Carboh/pur_kinase_PfkB_CS"/>
</dbReference>
<keyword evidence="3" id="KW-0418">Kinase</keyword>
<dbReference type="Gene3D" id="3.40.1190.20">
    <property type="match status" value="1"/>
</dbReference>
<dbReference type="Pfam" id="PF00294">
    <property type="entry name" value="PfkB"/>
    <property type="match status" value="1"/>
</dbReference>
<dbReference type="PROSITE" id="PS00584">
    <property type="entry name" value="PFKB_KINASES_2"/>
    <property type="match status" value="1"/>
</dbReference>
<sequence>MGVEHHAENKDAEKPLVIGLQPIALLDQVAKVDWSLLDSIPGERGGSQRVTPKELERILAEVNLHILPQFGETAAVRTLAGGSVANMIRGLAGGFNINVAIIGTQGDDEAGRMFSSSMKMSGVCLDRMRVKRGPTGQCVCLVDVEGNRTMRPCLSDAVRLQASELNQDDFHGAKWVVLNGYGFYGEDLVETAVGLAKKEGLQVAMDLSSFEVIRNFRPQLMKLLASKQIDLCFANEDEARELICGSADFNPQDGLAFLAKYCSWAVVMLGSKGCIASHKDEIVRVSAIEVGEAVDTTGAGDLFASGFLYGMLNQLSLEDCCKVGCCAGAAVVRALGGEITKENIRWMHKRLELQNLPSKGIHNVSPI</sequence>